<dbReference type="AlphaFoldDB" id="A0AAJ1SZ77"/>
<protein>
    <recommendedName>
        <fullName evidence="1">Cysteine-rich CPCC domain-containing protein</fullName>
    </recommendedName>
</protein>
<sequence>MKYTCPCCGYISLDSEIHDICSICNWQDEPISRTEPEFVGGANGNVTLRQAQSNFAEFGACEKAFLKVVRKPNEKDIRDPKWKPFKNKKE</sequence>
<keyword evidence="3" id="KW-1185">Reference proteome</keyword>
<organism evidence="2 3">
    <name type="scientific">Oikeobacillus pervagus</name>
    <dbReference type="NCBI Taxonomy" id="1325931"/>
    <lineage>
        <taxon>Bacteria</taxon>
        <taxon>Bacillati</taxon>
        <taxon>Bacillota</taxon>
        <taxon>Bacilli</taxon>
        <taxon>Bacillales</taxon>
        <taxon>Bacillaceae</taxon>
        <taxon>Oikeobacillus</taxon>
    </lineage>
</organism>
<name>A0AAJ1SZ77_9BACI</name>
<dbReference type="Pfam" id="PF14206">
    <property type="entry name" value="Cys_rich_CPCC"/>
    <property type="match status" value="1"/>
</dbReference>
<evidence type="ECO:0000259" key="1">
    <source>
        <dbReference type="Pfam" id="PF14206"/>
    </source>
</evidence>
<evidence type="ECO:0000313" key="2">
    <source>
        <dbReference type="EMBL" id="MDQ0215560.1"/>
    </source>
</evidence>
<dbReference type="EMBL" id="JAUSUC010000022">
    <property type="protein sequence ID" value="MDQ0215560.1"/>
    <property type="molecule type" value="Genomic_DNA"/>
</dbReference>
<dbReference type="Proteomes" id="UP001237207">
    <property type="component" value="Unassembled WGS sequence"/>
</dbReference>
<gene>
    <name evidence="2" type="ORF">J2S13_001978</name>
</gene>
<reference evidence="2" key="1">
    <citation type="submission" date="2023-07" db="EMBL/GenBank/DDBJ databases">
        <title>Genomic Encyclopedia of Type Strains, Phase IV (KMG-IV): sequencing the most valuable type-strain genomes for metagenomic binning, comparative biology and taxonomic classification.</title>
        <authorList>
            <person name="Goeker M."/>
        </authorList>
    </citation>
    <scope>NUCLEOTIDE SEQUENCE</scope>
    <source>
        <strain evidence="2">DSM 23947</strain>
    </source>
</reference>
<accession>A0AAJ1SZ77</accession>
<dbReference type="RefSeq" id="WP_307257561.1">
    <property type="nucleotide sequence ID" value="NZ_JAUSUC010000022.1"/>
</dbReference>
<comment type="caution">
    <text evidence="2">The sequence shown here is derived from an EMBL/GenBank/DDBJ whole genome shotgun (WGS) entry which is preliminary data.</text>
</comment>
<evidence type="ECO:0000313" key="3">
    <source>
        <dbReference type="Proteomes" id="UP001237207"/>
    </source>
</evidence>
<dbReference type="InterPro" id="IPR025983">
    <property type="entry name" value="Cys_rich_CPCC"/>
</dbReference>
<proteinExistence type="predicted"/>
<feature type="domain" description="Cysteine-rich CPCC" evidence="1">
    <location>
        <begin position="3"/>
        <end position="75"/>
    </location>
</feature>